<accession>A0ABR4LEN1</accession>
<gene>
    <name evidence="1" type="ORF">BJX68DRAFT_13311</name>
</gene>
<protein>
    <submittedName>
        <fullName evidence="1">Uncharacterized protein</fullName>
    </submittedName>
</protein>
<evidence type="ECO:0000313" key="2">
    <source>
        <dbReference type="Proteomes" id="UP001610444"/>
    </source>
</evidence>
<dbReference type="RefSeq" id="XP_070905957.1">
    <property type="nucleotide sequence ID" value="XM_071036336.1"/>
</dbReference>
<evidence type="ECO:0000313" key="1">
    <source>
        <dbReference type="EMBL" id="KAL2861867.1"/>
    </source>
</evidence>
<name>A0ABR4LEN1_9EURO</name>
<keyword evidence="2" id="KW-1185">Reference proteome</keyword>
<sequence length="110" mass="12785">MMSGSIISYHLYLLDSHYQLYSKPKAFPWANLTTTQCASRLHSGREAYFFLVRSVEDQNQTVFSRAASTPPWCSLYRTAGLFLRRTSLLSPFEVDNGIQFMLELRIFFPF</sequence>
<dbReference type="EMBL" id="JBFXLR010000001">
    <property type="protein sequence ID" value="KAL2861867.1"/>
    <property type="molecule type" value="Genomic_DNA"/>
</dbReference>
<comment type="caution">
    <text evidence="1">The sequence shown here is derived from an EMBL/GenBank/DDBJ whole genome shotgun (WGS) entry which is preliminary data.</text>
</comment>
<organism evidence="1 2">
    <name type="scientific">Aspergillus pseudodeflectus</name>
    <dbReference type="NCBI Taxonomy" id="176178"/>
    <lineage>
        <taxon>Eukaryota</taxon>
        <taxon>Fungi</taxon>
        <taxon>Dikarya</taxon>
        <taxon>Ascomycota</taxon>
        <taxon>Pezizomycotina</taxon>
        <taxon>Eurotiomycetes</taxon>
        <taxon>Eurotiomycetidae</taxon>
        <taxon>Eurotiales</taxon>
        <taxon>Aspergillaceae</taxon>
        <taxon>Aspergillus</taxon>
        <taxon>Aspergillus subgen. Nidulantes</taxon>
    </lineage>
</organism>
<reference evidence="1 2" key="1">
    <citation type="submission" date="2024-07" db="EMBL/GenBank/DDBJ databases">
        <title>Section-level genome sequencing and comparative genomics of Aspergillus sections Usti and Cavernicolus.</title>
        <authorList>
            <consortium name="Lawrence Berkeley National Laboratory"/>
            <person name="Nybo J.L."/>
            <person name="Vesth T.C."/>
            <person name="Theobald S."/>
            <person name="Frisvad J.C."/>
            <person name="Larsen T.O."/>
            <person name="Kjaerboelling I."/>
            <person name="Rothschild-Mancinelli K."/>
            <person name="Lyhne E.K."/>
            <person name="Kogle M.E."/>
            <person name="Barry K."/>
            <person name="Clum A."/>
            <person name="Na H."/>
            <person name="Ledsgaard L."/>
            <person name="Lin J."/>
            <person name="Lipzen A."/>
            <person name="Kuo A."/>
            <person name="Riley R."/>
            <person name="Mondo S."/>
            <person name="LaButti K."/>
            <person name="Haridas S."/>
            <person name="Pangalinan J."/>
            <person name="Salamov A.A."/>
            <person name="Simmons B.A."/>
            <person name="Magnuson J.K."/>
            <person name="Chen J."/>
            <person name="Drula E."/>
            <person name="Henrissat B."/>
            <person name="Wiebenga A."/>
            <person name="Lubbers R.J."/>
            <person name="Gomes A.C."/>
            <person name="Macurrencykelacurrency M.R."/>
            <person name="Stajich J."/>
            <person name="Grigoriev I.V."/>
            <person name="Mortensen U.H."/>
            <person name="De vries R.P."/>
            <person name="Baker S.E."/>
            <person name="Andersen M.R."/>
        </authorList>
    </citation>
    <scope>NUCLEOTIDE SEQUENCE [LARGE SCALE GENOMIC DNA]</scope>
    <source>
        <strain evidence="1 2">CBS 756.74</strain>
    </source>
</reference>
<dbReference type="Proteomes" id="UP001610444">
    <property type="component" value="Unassembled WGS sequence"/>
</dbReference>
<proteinExistence type="predicted"/>
<dbReference type="GeneID" id="98151500"/>